<evidence type="ECO:0000313" key="1">
    <source>
        <dbReference type="EMBL" id="MBB5638257.1"/>
    </source>
</evidence>
<dbReference type="AlphaFoldDB" id="A0A7W9E0C5"/>
<gene>
    <name evidence="1" type="ORF">HDE68_004186</name>
</gene>
<comment type="caution">
    <text evidence="1">The sequence shown here is derived from an EMBL/GenBank/DDBJ whole genome shotgun (WGS) entry which is preliminary data.</text>
</comment>
<evidence type="ECO:0000313" key="2">
    <source>
        <dbReference type="Proteomes" id="UP000537204"/>
    </source>
</evidence>
<organism evidence="1 2">
    <name type="scientific">Pedobacter cryoconitis</name>
    <dbReference type="NCBI Taxonomy" id="188932"/>
    <lineage>
        <taxon>Bacteria</taxon>
        <taxon>Pseudomonadati</taxon>
        <taxon>Bacteroidota</taxon>
        <taxon>Sphingobacteriia</taxon>
        <taxon>Sphingobacteriales</taxon>
        <taxon>Sphingobacteriaceae</taxon>
        <taxon>Pedobacter</taxon>
    </lineage>
</organism>
<name>A0A7W9E0C5_9SPHI</name>
<reference evidence="1 2" key="1">
    <citation type="submission" date="2020-08" db="EMBL/GenBank/DDBJ databases">
        <title>Genomic Encyclopedia of Type Strains, Phase IV (KMG-V): Genome sequencing to study the core and pangenomes of soil and plant-associated prokaryotes.</title>
        <authorList>
            <person name="Whitman W."/>
        </authorList>
    </citation>
    <scope>NUCLEOTIDE SEQUENCE [LARGE SCALE GENOMIC DNA]</scope>
    <source>
        <strain evidence="1 2">S3M1</strain>
    </source>
</reference>
<sequence>MGRIFYTASSYTAPYDNINQLVETPLICSKLDLYRCIMTVGNPSYITKIDIRNYGLWRALSNSIIQKCLIVFTNIQSGEDLNLHPIYNDYVSDQKRIVSYNLGMAVAKYYAEKLLSIPNLIHVESLKKQGAITFVDTTSKLEPDLVGVSENGEWHVFEAKGTTAKHLNSKIKEAKDQGGNVDTIHGLVPSTITACATSFGKDRIFSKIVDPPSQKGVKKIVIDPEKFYETYYSPYFALEEFNSPRGKTSRLRGEDFRMLNLKANNLDIEVGLDVEIYELLVDRKFDDIEQFYIRNQSSVIDRQIDSENNRISRGLDGFIVQYGG</sequence>
<dbReference type="EMBL" id="JACHCE010000008">
    <property type="protein sequence ID" value="MBB5638257.1"/>
    <property type="molecule type" value="Genomic_DNA"/>
</dbReference>
<dbReference type="RefSeq" id="WP_183884104.1">
    <property type="nucleotide sequence ID" value="NZ_JACHCE010000008.1"/>
</dbReference>
<accession>A0A7W9E0C5</accession>
<proteinExistence type="predicted"/>
<protein>
    <submittedName>
        <fullName evidence="1">Uncharacterized protein</fullName>
    </submittedName>
</protein>
<dbReference type="Proteomes" id="UP000537204">
    <property type="component" value="Unassembled WGS sequence"/>
</dbReference>